<organism evidence="2 3">
    <name type="scientific">Candidatus Cardinium hertigii</name>
    <dbReference type="NCBI Taxonomy" id="247481"/>
    <lineage>
        <taxon>Bacteria</taxon>
        <taxon>Pseudomonadati</taxon>
        <taxon>Bacteroidota</taxon>
        <taxon>Cytophagia</taxon>
        <taxon>Cytophagales</taxon>
        <taxon>Amoebophilaceae</taxon>
        <taxon>Candidatus Cardinium</taxon>
    </lineage>
</organism>
<name>A0A2Z3LEV2_9BACT</name>
<reference evidence="2 3" key="1">
    <citation type="submission" date="2018-05" db="EMBL/GenBank/DDBJ databases">
        <title>Candidatus Cardinium hertigii Genome Assembly.</title>
        <authorList>
            <person name="Showmaker K.C."/>
            <person name="Walden K.O."/>
            <person name="Fields C.J."/>
            <person name="Lambert K.N."/>
            <person name="Hudson M.E."/>
        </authorList>
    </citation>
    <scope>NUCLEOTIDE SEQUENCE [LARGE SCALE GENOMIC DNA]</scope>
    <source>
        <strain evidence="3">cHgTN10</strain>
    </source>
</reference>
<feature type="region of interest" description="Disordered" evidence="1">
    <location>
        <begin position="35"/>
        <end position="74"/>
    </location>
</feature>
<dbReference type="EMBL" id="CP029619">
    <property type="protein sequence ID" value="AWN82216.1"/>
    <property type="molecule type" value="Genomic_DNA"/>
</dbReference>
<evidence type="ECO:0000256" key="1">
    <source>
        <dbReference type="SAM" id="MobiDB-lite"/>
    </source>
</evidence>
<sequence length="74" mass="7604">MFKCTKNTHLKKGLPLYCFFSTLILAGDCDKKYSPGSKVAPTKPGPAPGPGKANQTPPPPKTTPAGGGSTSTTI</sequence>
<keyword evidence="3" id="KW-1185">Reference proteome</keyword>
<dbReference type="Proteomes" id="UP000245872">
    <property type="component" value="Chromosome"/>
</dbReference>
<feature type="compositionally biased region" description="Gly residues" evidence="1">
    <location>
        <begin position="65"/>
        <end position="74"/>
    </location>
</feature>
<dbReference type="RefSeq" id="WP_109997597.1">
    <property type="nucleotide sequence ID" value="NZ_CP029619.1"/>
</dbReference>
<evidence type="ECO:0000313" key="2">
    <source>
        <dbReference type="EMBL" id="AWN82216.1"/>
    </source>
</evidence>
<dbReference type="AlphaFoldDB" id="A0A2Z3LEV2"/>
<protein>
    <submittedName>
        <fullName evidence="2">Uncharacterized protein</fullName>
    </submittedName>
</protein>
<evidence type="ECO:0000313" key="3">
    <source>
        <dbReference type="Proteomes" id="UP000245872"/>
    </source>
</evidence>
<accession>A0A2Z3LEV2</accession>
<proteinExistence type="predicted"/>
<dbReference type="KEGG" id="cher:DK880_00918"/>
<gene>
    <name evidence="2" type="ORF">DK880_00918</name>
</gene>